<dbReference type="InterPro" id="IPR056935">
    <property type="entry name" value="Rv0428c-like_C"/>
</dbReference>
<protein>
    <submittedName>
        <fullName evidence="4">GNAT family N-acetyltransferase</fullName>
    </submittedName>
</protein>
<dbReference type="GO" id="GO:0016747">
    <property type="term" value="F:acyltransferase activity, transferring groups other than amino-acyl groups"/>
    <property type="evidence" value="ECO:0007669"/>
    <property type="project" value="InterPro"/>
</dbReference>
<sequence>MTVDMEELTMNAWPARQTAMLGGWLLRLAEGFTKRANSVHPFYGGEESGESLQRKIAACEAFYGRAGQDTIFKMTPFAPDSLDRALEERGYVLRDPSRVMLLTGLAALRTPASRETGIAIECEPLLPYGWLANMCGYAGIPPQFEGSAARIMQSITMETGYFTLYAQGVPAAFGLAVMERGYVGLYDIVTAPNMRGRGYGERLLLHMLHWARKQGAVRSYLQVVRSNEPANRLYEKLNYKELYPYWYRVKPRASQ</sequence>
<keyword evidence="1 4" id="KW-0808">Transferase</keyword>
<evidence type="ECO:0000256" key="2">
    <source>
        <dbReference type="ARBA" id="ARBA00023315"/>
    </source>
</evidence>
<dbReference type="PROSITE" id="PS51186">
    <property type="entry name" value="GNAT"/>
    <property type="match status" value="1"/>
</dbReference>
<dbReference type="Gene3D" id="3.40.630.30">
    <property type="match status" value="1"/>
</dbReference>
<dbReference type="Pfam" id="PF24553">
    <property type="entry name" value="Rv0428c_C"/>
    <property type="match status" value="1"/>
</dbReference>
<organism evidence="4 5">
    <name type="scientific">Paenibacillus lycopersici</name>
    <dbReference type="NCBI Taxonomy" id="2704462"/>
    <lineage>
        <taxon>Bacteria</taxon>
        <taxon>Bacillati</taxon>
        <taxon>Bacillota</taxon>
        <taxon>Bacilli</taxon>
        <taxon>Bacillales</taxon>
        <taxon>Paenibacillaceae</taxon>
        <taxon>Paenibacillus</taxon>
    </lineage>
</organism>
<dbReference type="PANTHER" id="PTHR43420">
    <property type="entry name" value="ACETYLTRANSFERASE"/>
    <property type="match status" value="1"/>
</dbReference>
<dbReference type="InterPro" id="IPR000182">
    <property type="entry name" value="GNAT_dom"/>
</dbReference>
<reference evidence="4 5" key="1">
    <citation type="submission" date="2020-01" db="EMBL/GenBank/DDBJ databases">
        <title>Paenibacillus sp. nov., isolated from tomato rhizosphere.</title>
        <authorList>
            <person name="Weon H.-Y."/>
            <person name="Lee S.A."/>
        </authorList>
    </citation>
    <scope>NUCLEOTIDE SEQUENCE [LARGE SCALE GENOMIC DNA]</scope>
    <source>
        <strain evidence="4 5">12200R-189</strain>
    </source>
</reference>
<keyword evidence="2" id="KW-0012">Acyltransferase</keyword>
<evidence type="ECO:0000313" key="5">
    <source>
        <dbReference type="Proteomes" id="UP000476064"/>
    </source>
</evidence>
<name>A0A6C0G0Q3_9BACL</name>
<dbReference type="Proteomes" id="UP000476064">
    <property type="component" value="Chromosome"/>
</dbReference>
<feature type="domain" description="N-acetyltransferase" evidence="3">
    <location>
        <begin position="91"/>
        <end position="253"/>
    </location>
</feature>
<gene>
    <name evidence="4" type="ORF">GXP70_19455</name>
</gene>
<accession>A0A6C0G0Q3</accession>
<evidence type="ECO:0000259" key="3">
    <source>
        <dbReference type="PROSITE" id="PS51186"/>
    </source>
</evidence>
<evidence type="ECO:0000313" key="4">
    <source>
        <dbReference type="EMBL" id="QHT61942.1"/>
    </source>
</evidence>
<dbReference type="KEGG" id="plyc:GXP70_19455"/>
<dbReference type="AlphaFoldDB" id="A0A6C0G0Q3"/>
<keyword evidence="5" id="KW-1185">Reference proteome</keyword>
<proteinExistence type="predicted"/>
<dbReference type="InterPro" id="IPR050680">
    <property type="entry name" value="YpeA/RimI_acetyltransf"/>
</dbReference>
<dbReference type="CDD" id="cd04301">
    <property type="entry name" value="NAT_SF"/>
    <property type="match status" value="1"/>
</dbReference>
<dbReference type="PANTHER" id="PTHR43420:SF44">
    <property type="entry name" value="ACETYLTRANSFERASE YPEA"/>
    <property type="match status" value="1"/>
</dbReference>
<dbReference type="EMBL" id="CP048209">
    <property type="protein sequence ID" value="QHT61942.1"/>
    <property type="molecule type" value="Genomic_DNA"/>
</dbReference>
<dbReference type="RefSeq" id="WP_162358379.1">
    <property type="nucleotide sequence ID" value="NZ_CP048209.1"/>
</dbReference>
<dbReference type="InterPro" id="IPR016181">
    <property type="entry name" value="Acyl_CoA_acyltransferase"/>
</dbReference>
<evidence type="ECO:0000256" key="1">
    <source>
        <dbReference type="ARBA" id="ARBA00022679"/>
    </source>
</evidence>
<dbReference type="SUPFAM" id="SSF55729">
    <property type="entry name" value="Acyl-CoA N-acyltransferases (Nat)"/>
    <property type="match status" value="1"/>
</dbReference>